<evidence type="ECO:0000256" key="8">
    <source>
        <dbReference type="ARBA" id="ARBA00022670"/>
    </source>
</evidence>
<protein>
    <recommendedName>
        <fullName evidence="5 11">Proline iminopeptidase</fullName>
        <shortName evidence="11">PIP</shortName>
        <ecNumber evidence="4 11">3.4.11.5</ecNumber>
    </recommendedName>
    <alternativeName>
        <fullName evidence="10 11">Prolyl aminopeptidase</fullName>
    </alternativeName>
</protein>
<comment type="subcellular location">
    <subcellularLocation>
        <location evidence="2 11">Cytoplasm</location>
    </subcellularLocation>
</comment>
<keyword evidence="16" id="KW-1185">Reference proteome</keyword>
<organism evidence="15 16">
    <name type="scientific">Pleionea mediterranea</name>
    <dbReference type="NCBI Taxonomy" id="523701"/>
    <lineage>
        <taxon>Bacteria</taxon>
        <taxon>Pseudomonadati</taxon>
        <taxon>Pseudomonadota</taxon>
        <taxon>Gammaproteobacteria</taxon>
        <taxon>Oceanospirillales</taxon>
        <taxon>Pleioneaceae</taxon>
        <taxon>Pleionea</taxon>
    </lineage>
</organism>
<sequence length="300" mass="34292">MPHLAEQDGHQVYYHLQGTLNGDTPILFLHGGPGAACQKSDHELLKDCSRPVIFLDQRGCGKSLSDDLLTANTTHALLKDIERLRQQLNVQQFILLGGSWGSTLALSYAIHYPKHVERMILWGIFLCNSAELNWFYREGANWIFPEEYQRFIEPINNLDSVIEEYHQLVTHGSIKQRRQYAAQWARWEAINSFIQPDESTLQQFSDPETSLPMVILETRYFSNLAFLAEDNFILKHIDSISHIPLDIVHGRYDTICPTRSAWLVAQSMQQATMHESPLAAHDASEPQNRAKLKQLISALN</sequence>
<accession>A0A316FWF1</accession>
<evidence type="ECO:0000256" key="10">
    <source>
        <dbReference type="ARBA" id="ARBA00029605"/>
    </source>
</evidence>
<comment type="catalytic activity">
    <reaction evidence="1 11 13">
        <text>Release of N-terminal proline from a peptide.</text>
        <dbReference type="EC" id="3.4.11.5"/>
    </reaction>
</comment>
<dbReference type="Pfam" id="PF00561">
    <property type="entry name" value="Abhydrolase_1"/>
    <property type="match status" value="1"/>
</dbReference>
<dbReference type="NCBIfam" id="TIGR01249">
    <property type="entry name" value="pro_imino_pep_1"/>
    <property type="match status" value="1"/>
</dbReference>
<dbReference type="Gene3D" id="3.40.50.1820">
    <property type="entry name" value="alpha/beta hydrolase"/>
    <property type="match status" value="1"/>
</dbReference>
<dbReference type="InterPro" id="IPR005944">
    <property type="entry name" value="Pro_iminopeptidase"/>
</dbReference>
<feature type="domain" description="AB hydrolase-1" evidence="14">
    <location>
        <begin position="25"/>
        <end position="283"/>
    </location>
</feature>
<dbReference type="PANTHER" id="PTHR43722">
    <property type="entry name" value="PROLINE IMINOPEPTIDASE"/>
    <property type="match status" value="1"/>
</dbReference>
<dbReference type="GO" id="GO:0006508">
    <property type="term" value="P:proteolysis"/>
    <property type="evidence" value="ECO:0007669"/>
    <property type="project" value="UniProtKB-KW"/>
</dbReference>
<keyword evidence="7 11" id="KW-0963">Cytoplasm</keyword>
<dbReference type="OrthoDB" id="9796770at2"/>
<evidence type="ECO:0000256" key="4">
    <source>
        <dbReference type="ARBA" id="ARBA00012568"/>
    </source>
</evidence>
<reference evidence="15 16" key="1">
    <citation type="submission" date="2018-05" db="EMBL/GenBank/DDBJ databases">
        <title>Genomic Encyclopedia of Type Strains, Phase IV (KMG-IV): sequencing the most valuable type-strain genomes for metagenomic binning, comparative biology and taxonomic classification.</title>
        <authorList>
            <person name="Goeker M."/>
        </authorList>
    </citation>
    <scope>NUCLEOTIDE SEQUENCE [LARGE SCALE GENOMIC DNA]</scope>
    <source>
        <strain evidence="15 16">DSM 25350</strain>
    </source>
</reference>
<comment type="caution">
    <text evidence="15">The sequence shown here is derived from an EMBL/GenBank/DDBJ whole genome shotgun (WGS) entry which is preliminary data.</text>
</comment>
<dbReference type="EC" id="3.4.11.5" evidence="4 11"/>
<name>A0A316FWF1_9GAMM</name>
<feature type="active site" description="Proton donor" evidence="12">
    <location>
        <position position="281"/>
    </location>
</feature>
<evidence type="ECO:0000256" key="13">
    <source>
        <dbReference type="RuleBase" id="RU003421"/>
    </source>
</evidence>
<gene>
    <name evidence="15" type="ORF">C8D97_105283</name>
</gene>
<dbReference type="GO" id="GO:0005737">
    <property type="term" value="C:cytoplasm"/>
    <property type="evidence" value="ECO:0007669"/>
    <property type="project" value="UniProtKB-SubCell"/>
</dbReference>
<dbReference type="Proteomes" id="UP000245790">
    <property type="component" value="Unassembled WGS sequence"/>
</dbReference>
<evidence type="ECO:0000256" key="1">
    <source>
        <dbReference type="ARBA" id="ARBA00001585"/>
    </source>
</evidence>
<keyword evidence="9 11" id="KW-0378">Hydrolase</keyword>
<dbReference type="InterPro" id="IPR029058">
    <property type="entry name" value="AB_hydrolase_fold"/>
</dbReference>
<dbReference type="PIRSF" id="PIRSF006431">
    <property type="entry name" value="Pept_S33"/>
    <property type="match status" value="1"/>
</dbReference>
<comment type="similarity">
    <text evidence="3 11 13">Belongs to the peptidase S33 family.</text>
</comment>
<evidence type="ECO:0000259" key="14">
    <source>
        <dbReference type="Pfam" id="PF00561"/>
    </source>
</evidence>
<dbReference type="AlphaFoldDB" id="A0A316FWF1"/>
<keyword evidence="8 11" id="KW-0645">Protease</keyword>
<evidence type="ECO:0000256" key="6">
    <source>
        <dbReference type="ARBA" id="ARBA00022438"/>
    </source>
</evidence>
<dbReference type="PRINTS" id="PR00793">
    <property type="entry name" value="PROAMNOPTASE"/>
</dbReference>
<dbReference type="GO" id="GO:0004177">
    <property type="term" value="F:aminopeptidase activity"/>
    <property type="evidence" value="ECO:0007669"/>
    <property type="project" value="UniProtKB-UniRule"/>
</dbReference>
<evidence type="ECO:0000256" key="7">
    <source>
        <dbReference type="ARBA" id="ARBA00022490"/>
    </source>
</evidence>
<dbReference type="EMBL" id="QGGU01000005">
    <property type="protein sequence ID" value="PWK51966.1"/>
    <property type="molecule type" value="Genomic_DNA"/>
</dbReference>
<evidence type="ECO:0000256" key="9">
    <source>
        <dbReference type="ARBA" id="ARBA00022801"/>
    </source>
</evidence>
<proteinExistence type="inferred from homology"/>
<dbReference type="RefSeq" id="WP_109763342.1">
    <property type="nucleotide sequence ID" value="NZ_QGGU01000005.1"/>
</dbReference>
<evidence type="ECO:0000256" key="5">
    <source>
        <dbReference type="ARBA" id="ARBA00021843"/>
    </source>
</evidence>
<dbReference type="PANTHER" id="PTHR43722:SF1">
    <property type="entry name" value="PROLINE IMINOPEPTIDASE"/>
    <property type="match status" value="1"/>
</dbReference>
<feature type="active site" evidence="12">
    <location>
        <position position="253"/>
    </location>
</feature>
<evidence type="ECO:0000256" key="12">
    <source>
        <dbReference type="PIRSR" id="PIRSR006431-1"/>
    </source>
</evidence>
<evidence type="ECO:0000256" key="11">
    <source>
        <dbReference type="PIRNR" id="PIRNR006431"/>
    </source>
</evidence>
<dbReference type="PRINTS" id="PR00111">
    <property type="entry name" value="ABHYDROLASE"/>
</dbReference>
<dbReference type="InterPro" id="IPR000073">
    <property type="entry name" value="AB_hydrolase_1"/>
</dbReference>
<dbReference type="InterPro" id="IPR002410">
    <property type="entry name" value="Peptidase_S33"/>
</dbReference>
<keyword evidence="6 11" id="KW-0031">Aminopeptidase</keyword>
<evidence type="ECO:0000256" key="2">
    <source>
        <dbReference type="ARBA" id="ARBA00004496"/>
    </source>
</evidence>
<dbReference type="SUPFAM" id="SSF53474">
    <property type="entry name" value="alpha/beta-Hydrolases"/>
    <property type="match status" value="1"/>
</dbReference>
<evidence type="ECO:0000256" key="3">
    <source>
        <dbReference type="ARBA" id="ARBA00010088"/>
    </source>
</evidence>
<feature type="active site" description="Nucleophile" evidence="12">
    <location>
        <position position="99"/>
    </location>
</feature>
<evidence type="ECO:0000313" key="16">
    <source>
        <dbReference type="Proteomes" id="UP000245790"/>
    </source>
</evidence>
<evidence type="ECO:0000313" key="15">
    <source>
        <dbReference type="EMBL" id="PWK51966.1"/>
    </source>
</evidence>